<dbReference type="OrthoDB" id="516834at2"/>
<evidence type="ECO:0000256" key="1">
    <source>
        <dbReference type="ARBA" id="ARBA00022649"/>
    </source>
</evidence>
<dbReference type="Gene3D" id="3.30.2310.20">
    <property type="entry name" value="RelE-like"/>
    <property type="match status" value="1"/>
</dbReference>
<reference evidence="2 3" key="1">
    <citation type="submission" date="2016-03" db="EMBL/GenBank/DDBJ databases">
        <authorList>
            <consortium name="Pathogen Informatics"/>
        </authorList>
    </citation>
    <scope>NUCLEOTIDE SEQUENCE [LARGE SCALE GENOMIC DNA]</scope>
    <source>
        <strain evidence="2 3">NCTC13364</strain>
    </source>
</reference>
<gene>
    <name evidence="2" type="primary">parE1</name>
    <name evidence="2" type="ORF">SAMEA1982600_00302</name>
</gene>
<name>A0A157KEV5_9BORD</name>
<dbReference type="Pfam" id="PF05016">
    <property type="entry name" value="ParE_toxin"/>
    <property type="match status" value="1"/>
</dbReference>
<dbReference type="InterPro" id="IPR007712">
    <property type="entry name" value="RelE/ParE_toxin"/>
</dbReference>
<proteinExistence type="predicted"/>
<protein>
    <submittedName>
        <fullName evidence="2">Toxin ParE1</fullName>
    </submittedName>
</protein>
<dbReference type="Proteomes" id="UP000077037">
    <property type="component" value="Unassembled WGS sequence"/>
</dbReference>
<dbReference type="AlphaFoldDB" id="A0A157KEV5"/>
<evidence type="ECO:0000313" key="3">
    <source>
        <dbReference type="Proteomes" id="UP000077037"/>
    </source>
</evidence>
<dbReference type="EMBL" id="FKBS01000006">
    <property type="protein sequence ID" value="SAH82479.1"/>
    <property type="molecule type" value="Genomic_DNA"/>
</dbReference>
<sequence>MVKAQIRVQEAASWRLDDIYRYTHERWGAQQAERYITGLFEAFEGIATHQTVSRTIPATFGIDGYFFRYERHFVYWRRLSNGDIGIVTILHEKMHQIGHLREDFGL</sequence>
<dbReference type="RefSeq" id="WP_066406805.1">
    <property type="nucleotide sequence ID" value="NZ_FKBS01000006.1"/>
</dbReference>
<dbReference type="InterPro" id="IPR035093">
    <property type="entry name" value="RelE/ParE_toxin_dom_sf"/>
</dbReference>
<accession>A0A157KEV5</accession>
<keyword evidence="1" id="KW-1277">Toxin-antitoxin system</keyword>
<evidence type="ECO:0000313" key="2">
    <source>
        <dbReference type="EMBL" id="SAH82479.1"/>
    </source>
</evidence>
<organism evidence="2 3">
    <name type="scientific">Bordetella ansorpii</name>
    <dbReference type="NCBI Taxonomy" id="288768"/>
    <lineage>
        <taxon>Bacteria</taxon>
        <taxon>Pseudomonadati</taxon>
        <taxon>Pseudomonadota</taxon>
        <taxon>Betaproteobacteria</taxon>
        <taxon>Burkholderiales</taxon>
        <taxon>Alcaligenaceae</taxon>
        <taxon>Bordetella</taxon>
    </lineage>
</organism>